<dbReference type="HOGENOM" id="CLU_001265_0_1_1"/>
<feature type="transmembrane region" description="Helical" evidence="6">
    <location>
        <begin position="174"/>
        <end position="197"/>
    </location>
</feature>
<evidence type="ECO:0000256" key="3">
    <source>
        <dbReference type="ARBA" id="ARBA00022692"/>
    </source>
</evidence>
<dbReference type="InterPro" id="IPR020846">
    <property type="entry name" value="MFS_dom"/>
</dbReference>
<feature type="domain" description="Major facilitator superfamily (MFS) profile" evidence="7">
    <location>
        <begin position="48"/>
        <end position="463"/>
    </location>
</feature>
<accession>A0A072Q6K3</accession>
<feature type="transmembrane region" description="Helical" evidence="6">
    <location>
        <begin position="140"/>
        <end position="162"/>
    </location>
</feature>
<keyword evidence="9" id="KW-1185">Reference proteome</keyword>
<dbReference type="PANTHER" id="PTHR43791:SF48">
    <property type="entry name" value="TRANSPORTER, PUTATIVE (AFU_ORTHOLOGUE AFUA_4G01000)-RELATED"/>
    <property type="match status" value="1"/>
</dbReference>
<name>A0A072Q6K3_9EURO</name>
<proteinExistence type="predicted"/>
<keyword evidence="4 6" id="KW-1133">Transmembrane helix</keyword>
<evidence type="ECO:0000256" key="4">
    <source>
        <dbReference type="ARBA" id="ARBA00022989"/>
    </source>
</evidence>
<evidence type="ECO:0000256" key="6">
    <source>
        <dbReference type="SAM" id="Phobius"/>
    </source>
</evidence>
<feature type="transmembrane region" description="Helical" evidence="6">
    <location>
        <begin position="209"/>
        <end position="229"/>
    </location>
</feature>
<dbReference type="GO" id="GO:0022857">
    <property type="term" value="F:transmembrane transporter activity"/>
    <property type="evidence" value="ECO:0007669"/>
    <property type="project" value="InterPro"/>
</dbReference>
<keyword evidence="2" id="KW-0813">Transport</keyword>
<comment type="subcellular location">
    <subcellularLocation>
        <location evidence="1">Membrane</location>
        <topology evidence="1">Multi-pass membrane protein</topology>
    </subcellularLocation>
</comment>
<feature type="transmembrane region" description="Helical" evidence="6">
    <location>
        <begin position="46"/>
        <end position="66"/>
    </location>
</feature>
<keyword evidence="5 6" id="KW-0472">Membrane</keyword>
<dbReference type="Pfam" id="PF07690">
    <property type="entry name" value="MFS_1"/>
    <property type="match status" value="1"/>
</dbReference>
<feature type="transmembrane region" description="Helical" evidence="6">
    <location>
        <begin position="438"/>
        <end position="459"/>
    </location>
</feature>
<evidence type="ECO:0000313" key="8">
    <source>
        <dbReference type="EMBL" id="KEF63560.1"/>
    </source>
</evidence>
<feature type="transmembrane region" description="Helical" evidence="6">
    <location>
        <begin position="370"/>
        <end position="390"/>
    </location>
</feature>
<feature type="transmembrane region" description="Helical" evidence="6">
    <location>
        <begin position="86"/>
        <end position="107"/>
    </location>
</feature>
<dbReference type="GeneID" id="25276484"/>
<evidence type="ECO:0000256" key="1">
    <source>
        <dbReference type="ARBA" id="ARBA00004141"/>
    </source>
</evidence>
<dbReference type="Gene3D" id="1.20.1250.20">
    <property type="entry name" value="MFS general substrate transporter like domains"/>
    <property type="match status" value="2"/>
</dbReference>
<evidence type="ECO:0000256" key="5">
    <source>
        <dbReference type="ARBA" id="ARBA00023136"/>
    </source>
</evidence>
<feature type="transmembrane region" description="Helical" evidence="6">
    <location>
        <begin position="346"/>
        <end position="364"/>
    </location>
</feature>
<evidence type="ECO:0000259" key="7">
    <source>
        <dbReference type="PROSITE" id="PS50850"/>
    </source>
</evidence>
<organism evidence="8 9">
    <name type="scientific">Exophiala aquamarina CBS 119918</name>
    <dbReference type="NCBI Taxonomy" id="1182545"/>
    <lineage>
        <taxon>Eukaryota</taxon>
        <taxon>Fungi</taxon>
        <taxon>Dikarya</taxon>
        <taxon>Ascomycota</taxon>
        <taxon>Pezizomycotina</taxon>
        <taxon>Eurotiomycetes</taxon>
        <taxon>Chaetothyriomycetidae</taxon>
        <taxon>Chaetothyriales</taxon>
        <taxon>Herpotrichiellaceae</taxon>
        <taxon>Exophiala</taxon>
    </lineage>
</organism>
<dbReference type="InterPro" id="IPR011701">
    <property type="entry name" value="MFS"/>
</dbReference>
<evidence type="ECO:0000313" key="9">
    <source>
        <dbReference type="Proteomes" id="UP000027920"/>
    </source>
</evidence>
<reference evidence="8 9" key="1">
    <citation type="submission" date="2013-03" db="EMBL/GenBank/DDBJ databases">
        <title>The Genome Sequence of Exophiala aquamarina CBS 119918.</title>
        <authorList>
            <consortium name="The Broad Institute Genomics Platform"/>
            <person name="Cuomo C."/>
            <person name="de Hoog S."/>
            <person name="Gorbushina A."/>
            <person name="Walker B."/>
            <person name="Young S.K."/>
            <person name="Zeng Q."/>
            <person name="Gargeya S."/>
            <person name="Fitzgerald M."/>
            <person name="Haas B."/>
            <person name="Abouelleil A."/>
            <person name="Allen A.W."/>
            <person name="Alvarado L."/>
            <person name="Arachchi H.M."/>
            <person name="Berlin A.M."/>
            <person name="Chapman S.B."/>
            <person name="Gainer-Dewar J."/>
            <person name="Goldberg J."/>
            <person name="Griggs A."/>
            <person name="Gujja S."/>
            <person name="Hansen M."/>
            <person name="Howarth C."/>
            <person name="Imamovic A."/>
            <person name="Ireland A."/>
            <person name="Larimer J."/>
            <person name="McCowan C."/>
            <person name="Murphy C."/>
            <person name="Pearson M."/>
            <person name="Poon T.W."/>
            <person name="Priest M."/>
            <person name="Roberts A."/>
            <person name="Saif S."/>
            <person name="Shea T."/>
            <person name="Sisk P."/>
            <person name="Sykes S."/>
            <person name="Wortman J."/>
            <person name="Nusbaum C."/>
            <person name="Birren B."/>
        </authorList>
    </citation>
    <scope>NUCLEOTIDE SEQUENCE [LARGE SCALE GENOMIC DNA]</scope>
    <source>
        <strain evidence="8 9">CBS 119918</strain>
    </source>
</reference>
<dbReference type="InterPro" id="IPR036259">
    <property type="entry name" value="MFS_trans_sf"/>
</dbReference>
<dbReference type="FunFam" id="1.20.1250.20:FF:000034">
    <property type="entry name" value="MFS general substrate transporter"/>
    <property type="match status" value="1"/>
</dbReference>
<protein>
    <recommendedName>
        <fullName evidence="7">Major facilitator superfamily (MFS) profile domain-containing protein</fullName>
    </recommendedName>
</protein>
<comment type="caution">
    <text evidence="8">The sequence shown here is derived from an EMBL/GenBank/DDBJ whole genome shotgun (WGS) entry which is preliminary data.</text>
</comment>
<dbReference type="GO" id="GO:0016020">
    <property type="term" value="C:membrane"/>
    <property type="evidence" value="ECO:0007669"/>
    <property type="project" value="UniProtKB-SubCell"/>
</dbReference>
<dbReference type="Proteomes" id="UP000027920">
    <property type="component" value="Unassembled WGS sequence"/>
</dbReference>
<dbReference type="PANTHER" id="PTHR43791">
    <property type="entry name" value="PERMEASE-RELATED"/>
    <property type="match status" value="1"/>
</dbReference>
<dbReference type="VEuPathDB" id="FungiDB:A1O9_01538"/>
<dbReference type="SUPFAM" id="SSF103473">
    <property type="entry name" value="MFS general substrate transporter"/>
    <property type="match status" value="1"/>
</dbReference>
<dbReference type="FunFam" id="1.20.1250.20:FF:000013">
    <property type="entry name" value="MFS general substrate transporter"/>
    <property type="match status" value="1"/>
</dbReference>
<dbReference type="PROSITE" id="PS50850">
    <property type="entry name" value="MFS"/>
    <property type="match status" value="1"/>
</dbReference>
<dbReference type="AlphaFoldDB" id="A0A072Q6K3"/>
<feature type="transmembrane region" description="Helical" evidence="6">
    <location>
        <begin position="114"/>
        <end position="134"/>
    </location>
</feature>
<evidence type="ECO:0000256" key="2">
    <source>
        <dbReference type="ARBA" id="ARBA00022448"/>
    </source>
</evidence>
<dbReference type="OrthoDB" id="2985014at2759"/>
<gene>
    <name evidence="8" type="ORF">A1O9_01538</name>
</gene>
<feature type="transmembrane region" description="Helical" evidence="6">
    <location>
        <begin position="321"/>
        <end position="339"/>
    </location>
</feature>
<feature type="transmembrane region" description="Helical" evidence="6">
    <location>
        <begin position="278"/>
        <end position="301"/>
    </location>
</feature>
<sequence length="496" mass="55210">MDMDKASIGSMKDEVRELQSKEVGTISDVQHSINLLEKRVRMKMDLWILPIVTLLYLFCFIDRSNIGNARIAGLEKDLKLKGYDYNALLSIFYISYITFEIPGNALCKYIGPGYFIPISVIGFGAASIGAAFVHNFNQLAGVRFLLGVFEAAMLPANIYYLSRWYTRDELVFRICFFILSASLAGAFGGLLASGILTLDQVAGVTRWRMIFFIEGIITVILGTIALLMMTDRPESAKWLTSEEKQLVLDRVKAERVGTTEVVDQFTRKKFLKGFTSPVVVATALIFCLNNITVSGLAFFLPTIVRTIYPTHTVVSQQLYTVPPYALGSVACLVLCYGSWRMKRRNIFITLSAVPAMVGYIIFLSTNKPSVRYAATFLPMLGIFSNGAIPASQTSAAVVSDTARLSAVAFYAMIGNLGGLVSTWAFLPFDSPNYHIGNGLNLAVQTMILVIGTGLFWWVARDNRKRDAKDVDAELEGKTIQEIQDLDWRHPGYRWKL</sequence>
<dbReference type="RefSeq" id="XP_013266150.1">
    <property type="nucleotide sequence ID" value="XM_013410696.1"/>
</dbReference>
<dbReference type="EMBL" id="AMGV01000001">
    <property type="protein sequence ID" value="KEF63560.1"/>
    <property type="molecule type" value="Genomic_DNA"/>
</dbReference>
<feature type="transmembrane region" description="Helical" evidence="6">
    <location>
        <begin position="402"/>
        <end position="426"/>
    </location>
</feature>
<keyword evidence="3 6" id="KW-0812">Transmembrane</keyword>